<name>A0A328FGF5_9BACT</name>
<dbReference type="RefSeq" id="WP_111955397.1">
    <property type="nucleotide sequence ID" value="NZ_CP036313.1"/>
</dbReference>
<protein>
    <submittedName>
        <fullName evidence="2">Type II toxin-antitoxin system RelE/ParE family toxin</fullName>
    </submittedName>
</protein>
<evidence type="ECO:0000313" key="1">
    <source>
        <dbReference type="EMBL" id="QBH11899.1"/>
    </source>
</evidence>
<keyword evidence="4" id="KW-1185">Reference proteome</keyword>
<dbReference type="InterPro" id="IPR007711">
    <property type="entry name" value="HigB-1"/>
</dbReference>
<proteinExistence type="predicted"/>
<dbReference type="EMBL" id="CP036313">
    <property type="protein sequence ID" value="QBH11899.1"/>
    <property type="molecule type" value="Genomic_DNA"/>
</dbReference>
<accession>A0A328FGF5</accession>
<dbReference type="Proteomes" id="UP000293902">
    <property type="component" value="Chromosome"/>
</dbReference>
<dbReference type="PANTHER" id="PTHR40266">
    <property type="entry name" value="TOXIN HIGB-1"/>
    <property type="match status" value="1"/>
</dbReference>
<reference evidence="2 3" key="1">
    <citation type="submission" date="2018-06" db="EMBL/GenBank/DDBJ databases">
        <title>Complete Genome Sequence of Desulfobacter hydrogenophilus (DSM3380).</title>
        <authorList>
            <person name="Marietou A."/>
            <person name="Schreiber L."/>
            <person name="Marshall I."/>
            <person name="Jorgensen B."/>
        </authorList>
    </citation>
    <scope>NUCLEOTIDE SEQUENCE [LARGE SCALE GENOMIC DNA]</scope>
    <source>
        <strain evidence="2 3">DSM 3380</strain>
    </source>
</reference>
<dbReference type="Pfam" id="PF05015">
    <property type="entry name" value="HigB-like_toxin"/>
    <property type="match status" value="1"/>
</dbReference>
<reference evidence="1 4" key="2">
    <citation type="submission" date="2019-02" db="EMBL/GenBank/DDBJ databases">
        <title>Complete genome sequence of Desulfobacter hydrogenophilus AcRS1.</title>
        <authorList>
            <person name="Marietou A."/>
            <person name="Lund M.B."/>
            <person name="Marshall I.P.G."/>
            <person name="Schreiber L."/>
            <person name="Jorgensen B."/>
        </authorList>
    </citation>
    <scope>NUCLEOTIDE SEQUENCE [LARGE SCALE GENOMIC DNA]</scope>
    <source>
        <strain evidence="1 4">AcRS1</strain>
    </source>
</reference>
<evidence type="ECO:0000313" key="2">
    <source>
        <dbReference type="EMBL" id="RAM02542.1"/>
    </source>
</evidence>
<organism evidence="2 3">
    <name type="scientific">Desulfobacter hydrogenophilus</name>
    <dbReference type="NCBI Taxonomy" id="2291"/>
    <lineage>
        <taxon>Bacteria</taxon>
        <taxon>Pseudomonadati</taxon>
        <taxon>Thermodesulfobacteriota</taxon>
        <taxon>Desulfobacteria</taxon>
        <taxon>Desulfobacterales</taxon>
        <taxon>Desulfobacteraceae</taxon>
        <taxon>Desulfobacter</taxon>
    </lineage>
</organism>
<dbReference type="OrthoDB" id="9801102at2"/>
<dbReference type="Gene3D" id="3.30.2310.20">
    <property type="entry name" value="RelE-like"/>
    <property type="match status" value="1"/>
</dbReference>
<evidence type="ECO:0000313" key="3">
    <source>
        <dbReference type="Proteomes" id="UP000248798"/>
    </source>
</evidence>
<sequence>MIKTFRDKETEKIFNRLLSRKLPQNIQYLARRKLVILDAATELNALRVPPGNRLEALKGNRKGQHSIRINDQWRICFKWKAGDAYDVEIADYH</sequence>
<gene>
    <name evidence="2" type="ORF">DO021_07790</name>
    <name evidence="1" type="ORF">EYB58_02525</name>
</gene>
<dbReference type="SUPFAM" id="SSF143011">
    <property type="entry name" value="RelE-like"/>
    <property type="match status" value="1"/>
</dbReference>
<dbReference type="PANTHER" id="PTHR40266:SF2">
    <property type="entry name" value="TOXIN HIGB-1"/>
    <property type="match status" value="1"/>
</dbReference>
<dbReference type="Proteomes" id="UP000248798">
    <property type="component" value="Unassembled WGS sequence"/>
</dbReference>
<dbReference type="EMBL" id="QLNI01000013">
    <property type="protein sequence ID" value="RAM02542.1"/>
    <property type="molecule type" value="Genomic_DNA"/>
</dbReference>
<evidence type="ECO:0000313" key="4">
    <source>
        <dbReference type="Proteomes" id="UP000293902"/>
    </source>
</evidence>
<dbReference type="InterPro" id="IPR035093">
    <property type="entry name" value="RelE/ParE_toxin_dom_sf"/>
</dbReference>
<dbReference type="AlphaFoldDB" id="A0A328FGF5"/>